<dbReference type="SUPFAM" id="SSF53098">
    <property type="entry name" value="Ribonuclease H-like"/>
    <property type="match status" value="1"/>
</dbReference>
<feature type="compositionally biased region" description="Polar residues" evidence="2">
    <location>
        <begin position="520"/>
        <end position="530"/>
    </location>
</feature>
<dbReference type="InterPro" id="IPR036397">
    <property type="entry name" value="RNaseH_sf"/>
</dbReference>
<feature type="compositionally biased region" description="Basic residues" evidence="2">
    <location>
        <begin position="681"/>
        <end position="694"/>
    </location>
</feature>
<dbReference type="GO" id="GO:0003676">
    <property type="term" value="F:nucleic acid binding"/>
    <property type="evidence" value="ECO:0007669"/>
    <property type="project" value="InterPro"/>
</dbReference>
<dbReference type="PANTHER" id="PTHR37984:SF12">
    <property type="entry name" value="RIBONUCLEASE H"/>
    <property type="match status" value="1"/>
</dbReference>
<evidence type="ECO:0000256" key="2">
    <source>
        <dbReference type="SAM" id="MobiDB-lite"/>
    </source>
</evidence>
<sequence length="694" mass="76977">MGHADGLSRLPLPVVEADPTPAVNILSIQALPELPLSARDVTAETGTDHTLSRVRSWVLSGWPEHCPSPEFQSFWSKRNELSLSQGCLLWGNRVVIPTSMRTRVLESLHEGHPGIVRMKALARSHLWWPGLDKDIEAKIHACYLCQRSRPEMPQAPVHRWEETQSPWSRVHIDYAGPFQGQFFLVLVDSHSKWLEVVPVSSTTTAKTIQVLRGIFAAHGLPDVIVSDNGPQFTSSEFQAFLQANLIRHATSAPFHPSTNGMAERMVRIAKDALKRLTYGDWHHRLADFLLSYRTTPSTSTGRSPAELRWGRQLTTRLDRLHPDRLPSSTSHPRAPRQLLVGAPVWARNYGPGHTWVPASVSRITGPLSYEVALDNGRVLRRHIDQLRSRRDFSDETPGSFPGGEGDPLEQREGQELLPISTEGATNGPSQDSAIVPKRKSWSLPTQQALTPTPARESPRGHTHFPHTSHSTPVTEDTRGHPNKSFPARELAHNSQGWPDLTPNPTGGQTYTELVEEPSPDYNNPSTNQGTPEFWESTETHTSPNTEWGSGNGQPPDRSWTDLGGSTETPSSGYHFKGPEGLQLGRTTRSQSNRSPGLTSPVGKQAGQASGHGPWKTPGHNRENRLTPPSSQGTYASNPELRRSQRAKKSPKYLEDYITLLARQKPAVPGRCKAARDQTGCRQRRAHARVLAREK</sequence>
<dbReference type="AlphaFoldDB" id="A0AAW1BNL0"/>
<gene>
    <name evidence="4" type="ORF">NXF25_008224</name>
</gene>
<dbReference type="PANTHER" id="PTHR37984">
    <property type="entry name" value="PROTEIN CBG26694"/>
    <property type="match status" value="1"/>
</dbReference>
<protein>
    <recommendedName>
        <fullName evidence="1">Gypsy retrotransposon integrase-like protein 1</fullName>
    </recommendedName>
</protein>
<dbReference type="Pfam" id="PF00665">
    <property type="entry name" value="rve"/>
    <property type="match status" value="1"/>
</dbReference>
<evidence type="ECO:0000313" key="5">
    <source>
        <dbReference type="Proteomes" id="UP001474421"/>
    </source>
</evidence>
<name>A0AAW1BNL0_CROAD</name>
<feature type="compositionally biased region" description="Polar residues" evidence="2">
    <location>
        <begin position="422"/>
        <end position="432"/>
    </location>
</feature>
<organism evidence="4 5">
    <name type="scientific">Crotalus adamanteus</name>
    <name type="common">Eastern diamondback rattlesnake</name>
    <dbReference type="NCBI Taxonomy" id="8729"/>
    <lineage>
        <taxon>Eukaryota</taxon>
        <taxon>Metazoa</taxon>
        <taxon>Chordata</taxon>
        <taxon>Craniata</taxon>
        <taxon>Vertebrata</taxon>
        <taxon>Euteleostomi</taxon>
        <taxon>Lepidosauria</taxon>
        <taxon>Squamata</taxon>
        <taxon>Bifurcata</taxon>
        <taxon>Unidentata</taxon>
        <taxon>Episquamata</taxon>
        <taxon>Toxicofera</taxon>
        <taxon>Serpentes</taxon>
        <taxon>Colubroidea</taxon>
        <taxon>Viperidae</taxon>
        <taxon>Crotalinae</taxon>
        <taxon>Crotalus</taxon>
    </lineage>
</organism>
<feature type="compositionally biased region" description="Polar residues" evidence="2">
    <location>
        <begin position="492"/>
        <end position="511"/>
    </location>
</feature>
<comment type="caution">
    <text evidence="4">The sequence shown here is derived from an EMBL/GenBank/DDBJ whole genome shotgun (WGS) entry which is preliminary data.</text>
</comment>
<dbReference type="InterPro" id="IPR050951">
    <property type="entry name" value="Retrovirus_Pol_polyprotein"/>
</dbReference>
<feature type="compositionally biased region" description="Polar residues" evidence="2">
    <location>
        <begin position="626"/>
        <end position="636"/>
    </location>
</feature>
<dbReference type="Pfam" id="PF17921">
    <property type="entry name" value="Integrase_H2C2"/>
    <property type="match status" value="1"/>
</dbReference>
<dbReference type="Proteomes" id="UP001474421">
    <property type="component" value="Unassembled WGS sequence"/>
</dbReference>
<dbReference type="InterPro" id="IPR041588">
    <property type="entry name" value="Integrase_H2C2"/>
</dbReference>
<dbReference type="FunFam" id="3.30.420.10:FF:000063">
    <property type="entry name" value="Retrovirus-related Pol polyprotein from transposon 297-like Protein"/>
    <property type="match status" value="1"/>
</dbReference>
<dbReference type="Gene3D" id="1.10.340.70">
    <property type="match status" value="1"/>
</dbReference>
<feature type="domain" description="Integrase catalytic" evidence="3">
    <location>
        <begin position="162"/>
        <end position="312"/>
    </location>
</feature>
<dbReference type="FunFam" id="1.10.340.70:FF:000003">
    <property type="entry name" value="Protein CBG25708"/>
    <property type="match status" value="1"/>
</dbReference>
<dbReference type="GO" id="GO:0015074">
    <property type="term" value="P:DNA integration"/>
    <property type="evidence" value="ECO:0007669"/>
    <property type="project" value="InterPro"/>
</dbReference>
<dbReference type="InterPro" id="IPR001584">
    <property type="entry name" value="Integrase_cat-core"/>
</dbReference>
<accession>A0AAW1BNL0</accession>
<dbReference type="Gene3D" id="3.30.420.10">
    <property type="entry name" value="Ribonuclease H-like superfamily/Ribonuclease H"/>
    <property type="match status" value="1"/>
</dbReference>
<feature type="region of interest" description="Disordered" evidence="2">
    <location>
        <begin position="388"/>
        <end position="649"/>
    </location>
</feature>
<feature type="region of interest" description="Disordered" evidence="2">
    <location>
        <begin position="668"/>
        <end position="694"/>
    </location>
</feature>
<proteinExistence type="predicted"/>
<feature type="compositionally biased region" description="Polar residues" evidence="2">
    <location>
        <begin position="539"/>
        <end position="548"/>
    </location>
</feature>
<reference evidence="4 5" key="1">
    <citation type="journal article" date="2024" name="Proc. Natl. Acad. Sci. U.S.A.">
        <title>The genetic regulatory architecture and epigenomic basis for age-related changes in rattlesnake venom.</title>
        <authorList>
            <person name="Hogan M.P."/>
            <person name="Holding M.L."/>
            <person name="Nystrom G.S."/>
            <person name="Colston T.J."/>
            <person name="Bartlett D.A."/>
            <person name="Mason A.J."/>
            <person name="Ellsworth S.A."/>
            <person name="Rautsaw R.M."/>
            <person name="Lawrence K.C."/>
            <person name="Strickland J.L."/>
            <person name="He B."/>
            <person name="Fraser P."/>
            <person name="Margres M.J."/>
            <person name="Gilbert D.M."/>
            <person name="Gibbs H.L."/>
            <person name="Parkinson C.L."/>
            <person name="Rokyta D.R."/>
        </authorList>
    </citation>
    <scope>NUCLEOTIDE SEQUENCE [LARGE SCALE GENOMIC DNA]</scope>
    <source>
        <strain evidence="4">DRR0105</strain>
    </source>
</reference>
<feature type="compositionally biased region" description="Polar residues" evidence="2">
    <location>
        <begin position="584"/>
        <end position="597"/>
    </location>
</feature>
<keyword evidence="5" id="KW-1185">Reference proteome</keyword>
<dbReference type="PROSITE" id="PS50994">
    <property type="entry name" value="INTEGRASE"/>
    <property type="match status" value="1"/>
</dbReference>
<evidence type="ECO:0000259" key="3">
    <source>
        <dbReference type="PROSITE" id="PS50994"/>
    </source>
</evidence>
<evidence type="ECO:0000313" key="4">
    <source>
        <dbReference type="EMBL" id="KAK9403397.1"/>
    </source>
</evidence>
<evidence type="ECO:0000256" key="1">
    <source>
        <dbReference type="ARBA" id="ARBA00039658"/>
    </source>
</evidence>
<dbReference type="EMBL" id="JAOTOJ010000003">
    <property type="protein sequence ID" value="KAK9403397.1"/>
    <property type="molecule type" value="Genomic_DNA"/>
</dbReference>
<dbReference type="InterPro" id="IPR012337">
    <property type="entry name" value="RNaseH-like_sf"/>
</dbReference>